<evidence type="ECO:0000259" key="3">
    <source>
        <dbReference type="Pfam" id="PF13863"/>
    </source>
</evidence>
<dbReference type="GO" id="GO:0005856">
    <property type="term" value="C:cytoskeleton"/>
    <property type="evidence" value="ECO:0007669"/>
    <property type="project" value="UniProtKB-ARBA"/>
</dbReference>
<dbReference type="PANTHER" id="PTHR21683:SF18">
    <property type="entry name" value="COILED-COIL DOMAIN-CONTAINING PROTEIN 42 HOMOLOG"/>
    <property type="match status" value="1"/>
</dbReference>
<feature type="domain" description="DUF4200" evidence="3">
    <location>
        <begin position="38"/>
        <end position="135"/>
    </location>
</feature>
<reference evidence="4 5" key="1">
    <citation type="journal article" date="2018" name="Nat. Ecol. Evol.">
        <title>Shark genomes provide insights into elasmobranch evolution and the origin of vertebrates.</title>
        <authorList>
            <person name="Hara Y"/>
            <person name="Yamaguchi K"/>
            <person name="Onimaru K"/>
            <person name="Kadota M"/>
            <person name="Koyanagi M"/>
            <person name="Keeley SD"/>
            <person name="Tatsumi K"/>
            <person name="Tanaka K"/>
            <person name="Motone F"/>
            <person name="Kageyama Y"/>
            <person name="Nozu R"/>
            <person name="Adachi N"/>
            <person name="Nishimura O"/>
            <person name="Nakagawa R"/>
            <person name="Tanegashima C"/>
            <person name="Kiyatake I"/>
            <person name="Matsumoto R"/>
            <person name="Murakumo K"/>
            <person name="Nishida K"/>
            <person name="Terakita A"/>
            <person name="Kuratani S"/>
            <person name="Sato K"/>
            <person name="Hyodo S Kuraku.S."/>
        </authorList>
    </citation>
    <scope>NUCLEOTIDE SEQUENCE [LARGE SCALE GENOMIC DNA]</scope>
</reference>
<dbReference type="Proteomes" id="UP000288216">
    <property type="component" value="Unassembled WGS sequence"/>
</dbReference>
<comment type="caution">
    <text evidence="4">The sequence shown here is derived from an EMBL/GenBank/DDBJ whole genome shotgun (WGS) entry which is preliminary data.</text>
</comment>
<keyword evidence="1 2" id="KW-0175">Coiled coil</keyword>
<name>A0A401NG59_SCYTO</name>
<dbReference type="InterPro" id="IPR025252">
    <property type="entry name" value="DUF4200"/>
</dbReference>
<dbReference type="AlphaFoldDB" id="A0A401NG59"/>
<dbReference type="Pfam" id="PF13863">
    <property type="entry name" value="DUF4200"/>
    <property type="match status" value="1"/>
</dbReference>
<keyword evidence="5" id="KW-1185">Reference proteome</keyword>
<dbReference type="OrthoDB" id="2134857at2759"/>
<evidence type="ECO:0000256" key="1">
    <source>
        <dbReference type="ARBA" id="ARBA00023054"/>
    </source>
</evidence>
<dbReference type="STRING" id="75743.A0A401NG59"/>
<evidence type="ECO:0000256" key="2">
    <source>
        <dbReference type="SAM" id="Coils"/>
    </source>
</evidence>
<gene>
    <name evidence="4" type="ORF">scyTo_0011022</name>
</gene>
<evidence type="ECO:0000313" key="4">
    <source>
        <dbReference type="EMBL" id="GCB59918.1"/>
    </source>
</evidence>
<organism evidence="4 5">
    <name type="scientific">Scyliorhinus torazame</name>
    <name type="common">Cloudy catshark</name>
    <name type="synonym">Catulus torazame</name>
    <dbReference type="NCBI Taxonomy" id="75743"/>
    <lineage>
        <taxon>Eukaryota</taxon>
        <taxon>Metazoa</taxon>
        <taxon>Chordata</taxon>
        <taxon>Craniata</taxon>
        <taxon>Vertebrata</taxon>
        <taxon>Chondrichthyes</taxon>
        <taxon>Elasmobranchii</taxon>
        <taxon>Galeomorphii</taxon>
        <taxon>Galeoidea</taxon>
        <taxon>Carcharhiniformes</taxon>
        <taxon>Scyliorhinidae</taxon>
        <taxon>Scyliorhinus</taxon>
    </lineage>
</organism>
<feature type="coiled-coil region" evidence="2">
    <location>
        <begin position="37"/>
        <end position="68"/>
    </location>
</feature>
<dbReference type="InterPro" id="IPR051147">
    <property type="entry name" value="CFAP_domain-containing"/>
</dbReference>
<sequence>MECVGDEDDDVNYIPVIRQAAGEILASDRKTPQTTLVLKKEVEVDQVNAELEAKRREFFQRMEAVAQRRVEFEKKEQVNRARALKFDKFLRDNEAKRWRAIKKYQFEVKENGLKRKELQDILQQFEEMKVRKKKTSYL</sequence>
<proteinExistence type="predicted"/>
<accession>A0A401NG59</accession>
<evidence type="ECO:0000313" key="5">
    <source>
        <dbReference type="Proteomes" id="UP000288216"/>
    </source>
</evidence>
<dbReference type="EMBL" id="BFAA01004882">
    <property type="protein sequence ID" value="GCB59918.1"/>
    <property type="molecule type" value="Genomic_DNA"/>
</dbReference>
<protein>
    <recommendedName>
        <fullName evidence="3">DUF4200 domain-containing protein</fullName>
    </recommendedName>
</protein>
<dbReference type="PANTHER" id="PTHR21683">
    <property type="entry name" value="COILED-COIL DOMAIN-CONTAINING PROTEIN 42 LIKE-2-LIKE-RELATED"/>
    <property type="match status" value="1"/>
</dbReference>